<gene>
    <name evidence="1" type="ORF">ACFQZQ_03010</name>
</gene>
<reference evidence="2" key="1">
    <citation type="journal article" date="2019" name="Int. J. Syst. Evol. Microbiol.">
        <title>The Global Catalogue of Microorganisms (GCM) 10K type strain sequencing project: providing services to taxonomists for standard genome sequencing and annotation.</title>
        <authorList>
            <consortium name="The Broad Institute Genomics Platform"/>
            <consortium name="The Broad Institute Genome Sequencing Center for Infectious Disease"/>
            <person name="Wu L."/>
            <person name="Ma J."/>
        </authorList>
    </citation>
    <scope>NUCLEOTIDE SEQUENCE [LARGE SCALE GENOMIC DNA]</scope>
    <source>
        <strain evidence="2">CCUG 55491</strain>
    </source>
</reference>
<name>A0ABW2YLA9_9GAMM</name>
<sequence length="81" mass="8330">MAADLRVIEGGGQPEPDAESIAIAERAAAKLVATVKAGGTFWLLTEGDEMEVAYIGGALELSAVVEEVGREMKLSALGLGE</sequence>
<evidence type="ECO:0000313" key="2">
    <source>
        <dbReference type="Proteomes" id="UP001597090"/>
    </source>
</evidence>
<comment type="caution">
    <text evidence="1">The sequence shown here is derived from an EMBL/GenBank/DDBJ whole genome shotgun (WGS) entry which is preliminary data.</text>
</comment>
<accession>A0ABW2YLA9</accession>
<evidence type="ECO:0000313" key="1">
    <source>
        <dbReference type="EMBL" id="MFD0738259.1"/>
    </source>
</evidence>
<organism evidence="1 2">
    <name type="scientific">Lysobacter koreensis</name>
    <dbReference type="NCBI Taxonomy" id="266122"/>
    <lineage>
        <taxon>Bacteria</taxon>
        <taxon>Pseudomonadati</taxon>
        <taxon>Pseudomonadota</taxon>
        <taxon>Gammaproteobacteria</taxon>
        <taxon>Lysobacterales</taxon>
        <taxon>Lysobacteraceae</taxon>
        <taxon>Lysobacter</taxon>
    </lineage>
</organism>
<proteinExistence type="predicted"/>
<keyword evidence="2" id="KW-1185">Reference proteome</keyword>
<dbReference type="Proteomes" id="UP001597090">
    <property type="component" value="Unassembled WGS sequence"/>
</dbReference>
<protein>
    <submittedName>
        <fullName evidence="1">Uncharacterized protein</fullName>
    </submittedName>
</protein>
<dbReference type="EMBL" id="JBHTIH010000002">
    <property type="protein sequence ID" value="MFD0738259.1"/>
    <property type="molecule type" value="Genomic_DNA"/>
</dbReference>
<dbReference type="RefSeq" id="WP_386811191.1">
    <property type="nucleotide sequence ID" value="NZ_JBHTIH010000002.1"/>
</dbReference>